<sequence length="426" mass="46963">AEIRGHRRTYIGALPGKIVQSMKKAKTNNPVLLLDEIDKMGQSHMGDPASALLEVLDQEQNKEFMDHYLEVEYDLSNVMFICTANTQQDIPLPLMDRLEIITLSGYSELEKRSIAQKYLVPRQMKENGLKDSHVEFKEDGILEIIRSYTREAGVRSLERQIAKVCRKAVSDIVRDKPESLIPLGKEAINRYLGVTHFQYGQIEGHNEIGLINGLAWTSVGGETLTIEVTTMKGSGKIQLTGKLGDVMKESAQAALSYVRSNANSLGIYSKVFANLDIHVHVPEGATPKDGPSAGIAITSALVSALTGIPIYKDVALTGEVTLRGKILPIGGLKEKLLAAKRVNIIKVLIPDENTKDLVEIPNEIKDGIEIIPVKNVREVFGQVMERVPQPVKDDDLETPGQKEKSHTLRGDHVGDFSNNEATFSHS</sequence>
<dbReference type="GO" id="GO:0004176">
    <property type="term" value="F:ATP-dependent peptidase activity"/>
    <property type="evidence" value="ECO:0007669"/>
    <property type="project" value="UniProtKB-UniRule"/>
</dbReference>
<dbReference type="Pfam" id="PF00004">
    <property type="entry name" value="AAA"/>
    <property type="match status" value="1"/>
</dbReference>
<dbReference type="AlphaFoldDB" id="A0A2A4T0S6"/>
<comment type="catalytic activity">
    <reaction evidence="6">
        <text>Hydrolysis of proteins in presence of ATP.</text>
        <dbReference type="EC" id="3.4.21.53"/>
    </reaction>
</comment>
<evidence type="ECO:0000256" key="2">
    <source>
        <dbReference type="ARBA" id="ARBA00022741"/>
    </source>
</evidence>
<feature type="domain" description="Lon proteolytic" evidence="8">
    <location>
        <begin position="205"/>
        <end position="386"/>
    </location>
</feature>
<dbReference type="EMBL" id="NVSR01000068">
    <property type="protein sequence ID" value="PCI27226.1"/>
    <property type="molecule type" value="Genomic_DNA"/>
</dbReference>
<dbReference type="GO" id="GO:0004252">
    <property type="term" value="F:serine-type endopeptidase activity"/>
    <property type="evidence" value="ECO:0007669"/>
    <property type="project" value="UniProtKB-UniRule"/>
</dbReference>
<dbReference type="GO" id="GO:0030163">
    <property type="term" value="P:protein catabolic process"/>
    <property type="evidence" value="ECO:0007669"/>
    <property type="project" value="InterPro"/>
</dbReference>
<evidence type="ECO:0000313" key="10">
    <source>
        <dbReference type="Proteomes" id="UP000218113"/>
    </source>
</evidence>
<dbReference type="Pfam" id="PF22667">
    <property type="entry name" value="Lon_lid"/>
    <property type="match status" value="1"/>
</dbReference>
<dbReference type="GO" id="GO:0006508">
    <property type="term" value="P:proteolysis"/>
    <property type="evidence" value="ECO:0007669"/>
    <property type="project" value="UniProtKB-KW"/>
</dbReference>
<dbReference type="GO" id="GO:0005524">
    <property type="term" value="F:ATP binding"/>
    <property type="evidence" value="ECO:0007669"/>
    <property type="project" value="UniProtKB-KW"/>
</dbReference>
<dbReference type="PRINTS" id="PR00830">
    <property type="entry name" value="ENDOLAPTASE"/>
</dbReference>
<dbReference type="Gene3D" id="1.10.8.60">
    <property type="match status" value="1"/>
</dbReference>
<feature type="compositionally biased region" description="Basic and acidic residues" evidence="7">
    <location>
        <begin position="400"/>
        <end position="414"/>
    </location>
</feature>
<organism evidence="9 10">
    <name type="scientific">SAR324 cluster bacterium</name>
    <dbReference type="NCBI Taxonomy" id="2024889"/>
    <lineage>
        <taxon>Bacteria</taxon>
        <taxon>Deltaproteobacteria</taxon>
        <taxon>SAR324 cluster</taxon>
    </lineage>
</organism>
<dbReference type="Gene3D" id="3.40.50.300">
    <property type="entry name" value="P-loop containing nucleotide triphosphate hydrolases"/>
    <property type="match status" value="1"/>
</dbReference>
<dbReference type="Gene3D" id="3.30.230.10">
    <property type="match status" value="1"/>
</dbReference>
<keyword evidence="1 6" id="KW-0645">Protease</keyword>
<keyword evidence="2" id="KW-0547">Nucleotide-binding</keyword>
<evidence type="ECO:0000256" key="5">
    <source>
        <dbReference type="ARBA" id="ARBA00022840"/>
    </source>
</evidence>
<evidence type="ECO:0000256" key="7">
    <source>
        <dbReference type="SAM" id="MobiDB-lite"/>
    </source>
</evidence>
<name>A0A2A4T0S6_9DELT</name>
<comment type="similarity">
    <text evidence="6">Belongs to the peptidase S16 family.</text>
</comment>
<accession>A0A2A4T0S6</accession>
<dbReference type="PROSITE" id="PS51786">
    <property type="entry name" value="LON_PROTEOLYTIC"/>
    <property type="match status" value="1"/>
</dbReference>
<evidence type="ECO:0000256" key="3">
    <source>
        <dbReference type="ARBA" id="ARBA00022801"/>
    </source>
</evidence>
<keyword evidence="4 6" id="KW-0720">Serine protease</keyword>
<gene>
    <name evidence="9" type="ORF">COB67_09040</name>
</gene>
<dbReference type="Proteomes" id="UP000218113">
    <property type="component" value="Unassembled WGS sequence"/>
</dbReference>
<dbReference type="InterPro" id="IPR054594">
    <property type="entry name" value="Lon_lid"/>
</dbReference>
<feature type="compositionally biased region" description="Polar residues" evidence="7">
    <location>
        <begin position="416"/>
        <end position="426"/>
    </location>
</feature>
<feature type="region of interest" description="Disordered" evidence="7">
    <location>
        <begin position="387"/>
        <end position="426"/>
    </location>
</feature>
<dbReference type="InterPro" id="IPR008268">
    <property type="entry name" value="Peptidase_S16_AS"/>
</dbReference>
<dbReference type="PROSITE" id="PS01046">
    <property type="entry name" value="LON_SER"/>
    <property type="match status" value="1"/>
</dbReference>
<dbReference type="InterPro" id="IPR003959">
    <property type="entry name" value="ATPase_AAA_core"/>
</dbReference>
<evidence type="ECO:0000256" key="6">
    <source>
        <dbReference type="PROSITE-ProRule" id="PRU01122"/>
    </source>
</evidence>
<dbReference type="SUPFAM" id="SSF54211">
    <property type="entry name" value="Ribosomal protein S5 domain 2-like"/>
    <property type="match status" value="1"/>
</dbReference>
<dbReference type="InterPro" id="IPR008269">
    <property type="entry name" value="Lon_proteolytic"/>
</dbReference>
<dbReference type="InterPro" id="IPR014721">
    <property type="entry name" value="Ribsml_uS5_D2-typ_fold_subgr"/>
</dbReference>
<dbReference type="InterPro" id="IPR027065">
    <property type="entry name" value="Lon_Prtase"/>
</dbReference>
<dbReference type="PANTHER" id="PTHR10046">
    <property type="entry name" value="ATP DEPENDENT LON PROTEASE FAMILY MEMBER"/>
    <property type="match status" value="1"/>
</dbReference>
<evidence type="ECO:0000256" key="4">
    <source>
        <dbReference type="ARBA" id="ARBA00022825"/>
    </source>
</evidence>
<dbReference type="Pfam" id="PF05362">
    <property type="entry name" value="Lon_C"/>
    <property type="match status" value="1"/>
</dbReference>
<feature type="non-terminal residue" evidence="9">
    <location>
        <position position="1"/>
    </location>
</feature>
<evidence type="ECO:0000313" key="9">
    <source>
        <dbReference type="EMBL" id="PCI27226.1"/>
    </source>
</evidence>
<dbReference type="InterPro" id="IPR020568">
    <property type="entry name" value="Ribosomal_Su5_D2-typ_SF"/>
</dbReference>
<dbReference type="SUPFAM" id="SSF52540">
    <property type="entry name" value="P-loop containing nucleoside triphosphate hydrolases"/>
    <property type="match status" value="2"/>
</dbReference>
<keyword evidence="3 6" id="KW-0378">Hydrolase</keyword>
<comment type="caution">
    <text evidence="9">The sequence shown here is derived from an EMBL/GenBank/DDBJ whole genome shotgun (WGS) entry which is preliminary data.</text>
</comment>
<feature type="active site" evidence="6">
    <location>
        <position position="335"/>
    </location>
</feature>
<proteinExistence type="inferred from homology"/>
<keyword evidence="5" id="KW-0067">ATP-binding</keyword>
<feature type="active site" evidence="6">
    <location>
        <position position="292"/>
    </location>
</feature>
<reference evidence="10" key="1">
    <citation type="submission" date="2017-08" db="EMBL/GenBank/DDBJ databases">
        <title>A dynamic microbial community with high functional redundancy inhabits the cold, oxic subseafloor aquifer.</title>
        <authorList>
            <person name="Tully B.J."/>
            <person name="Wheat C.G."/>
            <person name="Glazer B.T."/>
            <person name="Huber J.A."/>
        </authorList>
    </citation>
    <scope>NUCLEOTIDE SEQUENCE [LARGE SCALE GENOMIC DNA]</scope>
</reference>
<protein>
    <recommendedName>
        <fullName evidence="6">endopeptidase La</fullName>
        <ecNumber evidence="6">3.4.21.53</ecNumber>
    </recommendedName>
</protein>
<dbReference type="GO" id="GO:0016887">
    <property type="term" value="F:ATP hydrolysis activity"/>
    <property type="evidence" value="ECO:0007669"/>
    <property type="project" value="InterPro"/>
</dbReference>
<evidence type="ECO:0000259" key="8">
    <source>
        <dbReference type="PROSITE" id="PS51786"/>
    </source>
</evidence>
<evidence type="ECO:0000256" key="1">
    <source>
        <dbReference type="ARBA" id="ARBA00022670"/>
    </source>
</evidence>
<dbReference type="EC" id="3.4.21.53" evidence="6"/>
<dbReference type="InterPro" id="IPR027417">
    <property type="entry name" value="P-loop_NTPase"/>
</dbReference>